<evidence type="ECO:0000256" key="3">
    <source>
        <dbReference type="ARBA" id="ARBA00008316"/>
    </source>
</evidence>
<evidence type="ECO:0000256" key="1">
    <source>
        <dbReference type="ARBA" id="ARBA00004496"/>
    </source>
</evidence>
<dbReference type="SUPFAM" id="SSF46785">
    <property type="entry name" value="Winged helix' DNA-binding domain"/>
    <property type="match status" value="1"/>
</dbReference>
<feature type="domain" description="Arginine repressor C-terminal" evidence="11">
    <location>
        <begin position="89"/>
        <end position="151"/>
    </location>
</feature>
<sequence>MQNNKKKADRQDAIKMIISSQEIGSQEELLQALAQEGFGLTQATLSRDLKQLKVAKAANVHGRYVYVLPNDVLYKRPSHQTAGEMMQSNGFISLQFSHNIAIVRTRPGYASSIAYDIDNRDCPAILGTIAGDDTIMLVLAEHVTHGEIRQFLASVIPNLRG</sequence>
<evidence type="ECO:0000259" key="10">
    <source>
        <dbReference type="Pfam" id="PF01316"/>
    </source>
</evidence>
<name>A0A9D2CXB0_9BACE</name>
<dbReference type="Pfam" id="PF02863">
    <property type="entry name" value="Arg_repressor_C"/>
    <property type="match status" value="1"/>
</dbReference>
<dbReference type="InterPro" id="IPR036388">
    <property type="entry name" value="WH-like_DNA-bd_sf"/>
</dbReference>
<dbReference type="Gene3D" id="3.30.1360.40">
    <property type="match status" value="1"/>
</dbReference>
<keyword evidence="9" id="KW-0678">Repressor</keyword>
<gene>
    <name evidence="9" type="primary">argR</name>
    <name evidence="12" type="ORF">H9819_08750</name>
</gene>
<comment type="similarity">
    <text evidence="3 9">Belongs to the ArgR family.</text>
</comment>
<dbReference type="GO" id="GO:0051259">
    <property type="term" value="P:protein complex oligomerization"/>
    <property type="evidence" value="ECO:0007669"/>
    <property type="project" value="InterPro"/>
</dbReference>
<dbReference type="GO" id="GO:1900079">
    <property type="term" value="P:regulation of arginine biosynthetic process"/>
    <property type="evidence" value="ECO:0007669"/>
    <property type="project" value="UniProtKB-UniRule"/>
</dbReference>
<dbReference type="Gene3D" id="1.10.10.10">
    <property type="entry name" value="Winged helix-like DNA-binding domain superfamily/Winged helix DNA-binding domain"/>
    <property type="match status" value="1"/>
</dbReference>
<evidence type="ECO:0000256" key="4">
    <source>
        <dbReference type="ARBA" id="ARBA00021148"/>
    </source>
</evidence>
<dbReference type="AlphaFoldDB" id="A0A9D2CXB0"/>
<dbReference type="InterPro" id="IPR020899">
    <property type="entry name" value="Arg_repress_C"/>
</dbReference>
<keyword evidence="5 9" id="KW-0963">Cytoplasm</keyword>
<dbReference type="InterPro" id="IPR036251">
    <property type="entry name" value="Arg_repress_C_sf"/>
</dbReference>
<dbReference type="GO" id="GO:0003677">
    <property type="term" value="F:DNA binding"/>
    <property type="evidence" value="ECO:0007669"/>
    <property type="project" value="UniProtKB-KW"/>
</dbReference>
<accession>A0A9D2CXB0</accession>
<evidence type="ECO:0000256" key="2">
    <source>
        <dbReference type="ARBA" id="ARBA00005040"/>
    </source>
</evidence>
<reference evidence="12" key="2">
    <citation type="submission" date="2021-04" db="EMBL/GenBank/DDBJ databases">
        <authorList>
            <person name="Gilroy R."/>
        </authorList>
    </citation>
    <scope>NUCLEOTIDE SEQUENCE</scope>
    <source>
        <strain evidence="12">ChiHjej12B11-24981</strain>
    </source>
</reference>
<keyword evidence="7 9" id="KW-0238">DNA-binding</keyword>
<dbReference type="EMBL" id="DXCK01000118">
    <property type="protein sequence ID" value="HIZ02316.1"/>
    <property type="molecule type" value="Genomic_DNA"/>
</dbReference>
<dbReference type="HAMAP" id="MF_00173">
    <property type="entry name" value="Arg_repressor"/>
    <property type="match status" value="1"/>
</dbReference>
<dbReference type="InterPro" id="IPR036390">
    <property type="entry name" value="WH_DNA-bd_sf"/>
</dbReference>
<dbReference type="PANTHER" id="PTHR34471">
    <property type="entry name" value="ARGININE REPRESSOR"/>
    <property type="match status" value="1"/>
</dbReference>
<feature type="domain" description="Arginine repressor DNA-binding" evidence="10">
    <location>
        <begin position="6"/>
        <end position="71"/>
    </location>
</feature>
<keyword evidence="8 9" id="KW-0804">Transcription</keyword>
<keyword evidence="6 9" id="KW-0805">Transcription regulation</keyword>
<comment type="subcellular location">
    <subcellularLocation>
        <location evidence="1 9">Cytoplasm</location>
    </subcellularLocation>
</comment>
<evidence type="ECO:0000256" key="6">
    <source>
        <dbReference type="ARBA" id="ARBA00023015"/>
    </source>
</evidence>
<evidence type="ECO:0000256" key="7">
    <source>
        <dbReference type="ARBA" id="ARBA00023125"/>
    </source>
</evidence>
<evidence type="ECO:0000256" key="5">
    <source>
        <dbReference type="ARBA" id="ARBA00022490"/>
    </source>
</evidence>
<proteinExistence type="inferred from homology"/>
<dbReference type="GO" id="GO:0034618">
    <property type="term" value="F:arginine binding"/>
    <property type="evidence" value="ECO:0007669"/>
    <property type="project" value="InterPro"/>
</dbReference>
<evidence type="ECO:0000256" key="8">
    <source>
        <dbReference type="ARBA" id="ARBA00023163"/>
    </source>
</evidence>
<dbReference type="GO" id="GO:0005737">
    <property type="term" value="C:cytoplasm"/>
    <property type="evidence" value="ECO:0007669"/>
    <property type="project" value="UniProtKB-SubCell"/>
</dbReference>
<dbReference type="PRINTS" id="PR01467">
    <property type="entry name" value="ARGREPRESSOR"/>
</dbReference>
<keyword evidence="9" id="KW-0028">Amino-acid biosynthesis</keyword>
<organism evidence="12 13">
    <name type="scientific">Candidatus Bacteroides merdipullorum</name>
    <dbReference type="NCBI Taxonomy" id="2838474"/>
    <lineage>
        <taxon>Bacteria</taxon>
        <taxon>Pseudomonadati</taxon>
        <taxon>Bacteroidota</taxon>
        <taxon>Bacteroidia</taxon>
        <taxon>Bacteroidales</taxon>
        <taxon>Bacteroidaceae</taxon>
        <taxon>Bacteroides</taxon>
    </lineage>
</organism>
<protein>
    <recommendedName>
        <fullName evidence="4 9">Arginine repressor</fullName>
    </recommendedName>
</protein>
<reference evidence="12" key="1">
    <citation type="journal article" date="2021" name="PeerJ">
        <title>Extensive microbial diversity within the chicken gut microbiome revealed by metagenomics and culture.</title>
        <authorList>
            <person name="Gilroy R."/>
            <person name="Ravi A."/>
            <person name="Getino M."/>
            <person name="Pursley I."/>
            <person name="Horton D.L."/>
            <person name="Alikhan N.F."/>
            <person name="Baker D."/>
            <person name="Gharbi K."/>
            <person name="Hall N."/>
            <person name="Watson M."/>
            <person name="Adriaenssens E.M."/>
            <person name="Foster-Nyarko E."/>
            <person name="Jarju S."/>
            <person name="Secka A."/>
            <person name="Antonio M."/>
            <person name="Oren A."/>
            <person name="Chaudhuri R.R."/>
            <person name="La Ragione R."/>
            <person name="Hildebrand F."/>
            <person name="Pallen M.J."/>
        </authorList>
    </citation>
    <scope>NUCLEOTIDE SEQUENCE</scope>
    <source>
        <strain evidence="12">ChiHjej12B11-24981</strain>
    </source>
</reference>
<dbReference type="SUPFAM" id="SSF55252">
    <property type="entry name" value="C-terminal domain of arginine repressor"/>
    <property type="match status" value="1"/>
</dbReference>
<evidence type="ECO:0000256" key="9">
    <source>
        <dbReference type="HAMAP-Rule" id="MF_00173"/>
    </source>
</evidence>
<evidence type="ECO:0000313" key="13">
    <source>
        <dbReference type="Proteomes" id="UP000824023"/>
    </source>
</evidence>
<comment type="function">
    <text evidence="9">Regulates arginine biosynthesis genes.</text>
</comment>
<dbReference type="GO" id="GO:0003700">
    <property type="term" value="F:DNA-binding transcription factor activity"/>
    <property type="evidence" value="ECO:0007669"/>
    <property type="project" value="UniProtKB-UniRule"/>
</dbReference>
<dbReference type="Pfam" id="PF01316">
    <property type="entry name" value="Arg_repressor"/>
    <property type="match status" value="1"/>
</dbReference>
<comment type="caution">
    <text evidence="12">The sequence shown here is derived from an EMBL/GenBank/DDBJ whole genome shotgun (WGS) entry which is preliminary data.</text>
</comment>
<keyword evidence="9" id="KW-0055">Arginine biosynthesis</keyword>
<evidence type="ECO:0000313" key="12">
    <source>
        <dbReference type="EMBL" id="HIZ02316.1"/>
    </source>
</evidence>
<evidence type="ECO:0000259" key="11">
    <source>
        <dbReference type="Pfam" id="PF02863"/>
    </source>
</evidence>
<dbReference type="GO" id="GO:0006526">
    <property type="term" value="P:L-arginine biosynthetic process"/>
    <property type="evidence" value="ECO:0007669"/>
    <property type="project" value="UniProtKB-KW"/>
</dbReference>
<dbReference type="Proteomes" id="UP000824023">
    <property type="component" value="Unassembled WGS sequence"/>
</dbReference>
<comment type="pathway">
    <text evidence="2 9">Amino-acid biosynthesis; L-arginine biosynthesis [regulation].</text>
</comment>
<dbReference type="InterPro" id="IPR020900">
    <property type="entry name" value="Arg_repress_DNA-bd"/>
</dbReference>
<dbReference type="InterPro" id="IPR001669">
    <property type="entry name" value="Arg_repress"/>
</dbReference>
<dbReference type="PANTHER" id="PTHR34471:SF1">
    <property type="entry name" value="ARGININE REPRESSOR"/>
    <property type="match status" value="1"/>
</dbReference>